<accession>A0A3A4KG40</accession>
<evidence type="ECO:0000259" key="3">
    <source>
        <dbReference type="PROSITE" id="PS01124"/>
    </source>
</evidence>
<keyword evidence="2" id="KW-0804">Transcription</keyword>
<dbReference type="PANTHER" id="PTHR43130:SF3">
    <property type="entry name" value="HTH-TYPE TRANSCRIPTIONAL REGULATOR RV1931C"/>
    <property type="match status" value="1"/>
</dbReference>
<keyword evidence="5" id="KW-1185">Reference proteome</keyword>
<dbReference type="OrthoDB" id="3194870at2"/>
<dbReference type="Pfam" id="PF12833">
    <property type="entry name" value="HTH_18"/>
    <property type="match status" value="1"/>
</dbReference>
<dbReference type="Proteomes" id="UP000266677">
    <property type="component" value="Unassembled WGS sequence"/>
</dbReference>
<dbReference type="EMBL" id="QZFU01000006">
    <property type="protein sequence ID" value="RJO79879.1"/>
    <property type="molecule type" value="Genomic_DNA"/>
</dbReference>
<dbReference type="InterPro" id="IPR052158">
    <property type="entry name" value="INH-QAR"/>
</dbReference>
<dbReference type="RefSeq" id="WP_120036968.1">
    <property type="nucleotide sequence ID" value="NZ_QZFU01000006.1"/>
</dbReference>
<comment type="caution">
    <text evidence="4">The sequence shown here is derived from an EMBL/GenBank/DDBJ whole genome shotgun (WGS) entry which is preliminary data.</text>
</comment>
<dbReference type="SMART" id="SM00342">
    <property type="entry name" value="HTH_ARAC"/>
    <property type="match status" value="1"/>
</dbReference>
<dbReference type="PROSITE" id="PS01124">
    <property type="entry name" value="HTH_ARAC_FAMILY_2"/>
    <property type="match status" value="1"/>
</dbReference>
<organism evidence="4 5">
    <name type="scientific">Nocardia panacis</name>
    <dbReference type="NCBI Taxonomy" id="2340916"/>
    <lineage>
        <taxon>Bacteria</taxon>
        <taxon>Bacillati</taxon>
        <taxon>Actinomycetota</taxon>
        <taxon>Actinomycetes</taxon>
        <taxon>Mycobacteriales</taxon>
        <taxon>Nocardiaceae</taxon>
        <taxon>Nocardia</taxon>
    </lineage>
</organism>
<evidence type="ECO:0000313" key="4">
    <source>
        <dbReference type="EMBL" id="RJO79879.1"/>
    </source>
</evidence>
<dbReference type="SUPFAM" id="SSF52317">
    <property type="entry name" value="Class I glutamine amidotransferase-like"/>
    <property type="match status" value="1"/>
</dbReference>
<proteinExistence type="predicted"/>
<dbReference type="InterPro" id="IPR009057">
    <property type="entry name" value="Homeodomain-like_sf"/>
</dbReference>
<dbReference type="InterPro" id="IPR018060">
    <property type="entry name" value="HTH_AraC"/>
</dbReference>
<reference evidence="4 5" key="1">
    <citation type="submission" date="2018-09" db="EMBL/GenBank/DDBJ databases">
        <title>YIM PH21274 draft genome.</title>
        <authorList>
            <person name="Miao C."/>
        </authorList>
    </citation>
    <scope>NUCLEOTIDE SEQUENCE [LARGE SCALE GENOMIC DNA]</scope>
    <source>
        <strain evidence="4 5">YIM PH 21724</strain>
    </source>
</reference>
<evidence type="ECO:0000256" key="2">
    <source>
        <dbReference type="ARBA" id="ARBA00023163"/>
    </source>
</evidence>
<dbReference type="Gene3D" id="3.40.50.880">
    <property type="match status" value="1"/>
</dbReference>
<dbReference type="PANTHER" id="PTHR43130">
    <property type="entry name" value="ARAC-FAMILY TRANSCRIPTIONAL REGULATOR"/>
    <property type="match status" value="1"/>
</dbReference>
<dbReference type="SUPFAM" id="SSF46689">
    <property type="entry name" value="Homeodomain-like"/>
    <property type="match status" value="1"/>
</dbReference>
<dbReference type="GO" id="GO:0003700">
    <property type="term" value="F:DNA-binding transcription factor activity"/>
    <property type="evidence" value="ECO:0007669"/>
    <property type="project" value="InterPro"/>
</dbReference>
<dbReference type="Gene3D" id="1.10.10.60">
    <property type="entry name" value="Homeodomain-like"/>
    <property type="match status" value="1"/>
</dbReference>
<feature type="domain" description="HTH araC/xylS-type" evidence="3">
    <location>
        <begin position="222"/>
        <end position="320"/>
    </location>
</feature>
<evidence type="ECO:0000256" key="1">
    <source>
        <dbReference type="ARBA" id="ARBA00023015"/>
    </source>
</evidence>
<dbReference type="GO" id="GO:0043565">
    <property type="term" value="F:sequence-specific DNA binding"/>
    <property type="evidence" value="ECO:0007669"/>
    <property type="project" value="InterPro"/>
</dbReference>
<protein>
    <submittedName>
        <fullName evidence="4">Helix-turn-helix domain-containing protein</fullName>
    </submittedName>
</protein>
<evidence type="ECO:0000313" key="5">
    <source>
        <dbReference type="Proteomes" id="UP000266677"/>
    </source>
</evidence>
<dbReference type="AlphaFoldDB" id="A0A3A4KG40"/>
<gene>
    <name evidence="4" type="ORF">D5S18_00985</name>
</gene>
<name>A0A3A4KG40_9NOCA</name>
<sequence>MDVAVFAVNGVADFGLSAVLEAFSTANGVRDQIENPPEPWRVRVVALGDSVESGRGHVIPTTPLADFQRTVDLVIVPAVQVLQADALVELVSDPSSRPVLDRIAGLSRAGASLAAACTGTFFLAESGVLDGLCATTSWWLGPTFRRRYPRVAVEEGRALCRAGRVTTAGAALLHLDLALSLIAARSPALAELTSRYMAAGSSRTQSEYAIPEVLARGDSLVATFERWVRDHMADQFQITAAARSLGITARSLQRATRAEIGMSPRDFVDEIRLQRATQLLRTTPLTVEAVATKVGYLNAGTLRSLFRRRRGRTIAEVRASMLSWE</sequence>
<keyword evidence="1" id="KW-0805">Transcription regulation</keyword>
<dbReference type="InterPro" id="IPR029062">
    <property type="entry name" value="Class_I_gatase-like"/>
</dbReference>